<evidence type="ECO:0000256" key="2">
    <source>
        <dbReference type="ARBA" id="ARBA00003921"/>
    </source>
</evidence>
<dbReference type="GO" id="GO:0008762">
    <property type="term" value="F:UDP-N-acetylmuramate dehydrogenase activity"/>
    <property type="evidence" value="ECO:0007669"/>
    <property type="project" value="UniProtKB-EC"/>
</dbReference>
<dbReference type="PANTHER" id="PTHR21071">
    <property type="entry name" value="UDP-N-ACETYLENOLPYRUVOYLGLUCOSAMINE REDUCTASE"/>
    <property type="match status" value="1"/>
</dbReference>
<comment type="catalytic activity">
    <reaction evidence="16">
        <text>UDP-N-acetyl-alpha-D-muramate + NADP(+) = UDP-N-acetyl-3-O-(1-carboxyvinyl)-alpha-D-glucosamine + NADPH + H(+)</text>
        <dbReference type="Rhea" id="RHEA:12248"/>
        <dbReference type="ChEBI" id="CHEBI:15378"/>
        <dbReference type="ChEBI" id="CHEBI:57783"/>
        <dbReference type="ChEBI" id="CHEBI:58349"/>
        <dbReference type="ChEBI" id="CHEBI:68483"/>
        <dbReference type="ChEBI" id="CHEBI:70757"/>
        <dbReference type="EC" id="1.3.1.98"/>
    </reaction>
</comment>
<feature type="domain" description="FAD-binding PCMH-type" evidence="17">
    <location>
        <begin position="28"/>
        <end position="192"/>
    </location>
</feature>
<keyword evidence="15" id="KW-0961">Cell wall biogenesis/degradation</keyword>
<keyword evidence="8" id="KW-0285">Flavoprotein</keyword>
<evidence type="ECO:0000256" key="1">
    <source>
        <dbReference type="ARBA" id="ARBA00001974"/>
    </source>
</evidence>
<dbReference type="SUPFAM" id="SSF56194">
    <property type="entry name" value="Uridine diphospho-N-Acetylenolpyruvylglucosamine reductase, MurB, C-terminal domain"/>
    <property type="match status" value="1"/>
</dbReference>
<dbReference type="Pfam" id="PF02873">
    <property type="entry name" value="MurB_C"/>
    <property type="match status" value="1"/>
</dbReference>
<dbReference type="GO" id="GO:0071949">
    <property type="term" value="F:FAD binding"/>
    <property type="evidence" value="ECO:0007669"/>
    <property type="project" value="InterPro"/>
</dbReference>
<dbReference type="InterPro" id="IPR036318">
    <property type="entry name" value="FAD-bd_PCMH-like_sf"/>
</dbReference>
<evidence type="ECO:0000259" key="17">
    <source>
        <dbReference type="PROSITE" id="PS51387"/>
    </source>
</evidence>
<dbReference type="GO" id="GO:0071555">
    <property type="term" value="P:cell wall organization"/>
    <property type="evidence" value="ECO:0007669"/>
    <property type="project" value="UniProtKB-KW"/>
</dbReference>
<dbReference type="InterPro" id="IPR011601">
    <property type="entry name" value="MurB_C"/>
</dbReference>
<dbReference type="InterPro" id="IPR006094">
    <property type="entry name" value="Oxid_FAD_bind_N"/>
</dbReference>
<evidence type="ECO:0000256" key="5">
    <source>
        <dbReference type="ARBA" id="ARBA00012518"/>
    </source>
</evidence>
<evidence type="ECO:0000256" key="11">
    <source>
        <dbReference type="ARBA" id="ARBA00022960"/>
    </source>
</evidence>
<dbReference type="AlphaFoldDB" id="A0A382GD52"/>
<evidence type="ECO:0000256" key="4">
    <source>
        <dbReference type="ARBA" id="ARBA00004752"/>
    </source>
</evidence>
<evidence type="ECO:0000256" key="3">
    <source>
        <dbReference type="ARBA" id="ARBA00004496"/>
    </source>
</evidence>
<dbReference type="SUPFAM" id="SSF56176">
    <property type="entry name" value="FAD-binding/transporter-associated domain-like"/>
    <property type="match status" value="1"/>
</dbReference>
<evidence type="ECO:0000256" key="7">
    <source>
        <dbReference type="ARBA" id="ARBA00022618"/>
    </source>
</evidence>
<evidence type="ECO:0000256" key="10">
    <source>
        <dbReference type="ARBA" id="ARBA00022857"/>
    </source>
</evidence>
<sequence>MIISKIKKIAKGIVLENEPMSRHTSYGIGGEVSAYITPFDRDDLIRIIKLINKNNSKLYIIGSGSNLLVNDKNISAVFITPAKALKSLNIEKNIIIADSGVMLGKIVKESIKHKLTGLESLVGVPGTLGGALMMNAGAFGYEISNYLVSVEVIANNGNQKTLYPNDIDFNYRYSSFKPSEFILSAKFRLNFSNEETIKNKKLFASKGRKSNQPLKYRSAGSVFKNPNNKLAAGLLIDQAGLKGTRYGDAEISEHHANFFINHGNAKAADITNLIRLSRKTIHEKFGIMLELEIKTIGFSKSELYPYAI</sequence>
<evidence type="ECO:0000256" key="15">
    <source>
        <dbReference type="ARBA" id="ARBA00023316"/>
    </source>
</evidence>
<dbReference type="EMBL" id="UINC01054738">
    <property type="protein sequence ID" value="SVB72802.1"/>
    <property type="molecule type" value="Genomic_DNA"/>
</dbReference>
<dbReference type="UniPathway" id="UPA00219"/>
<accession>A0A382GD52</accession>
<dbReference type="Pfam" id="PF01565">
    <property type="entry name" value="FAD_binding_4"/>
    <property type="match status" value="1"/>
</dbReference>
<dbReference type="HAMAP" id="MF_00037">
    <property type="entry name" value="MurB"/>
    <property type="match status" value="1"/>
</dbReference>
<protein>
    <recommendedName>
        <fullName evidence="5">UDP-N-acetylmuramate dehydrogenase</fullName>
        <ecNumber evidence="5">1.3.1.98</ecNumber>
    </recommendedName>
</protein>
<dbReference type="InterPro" id="IPR016166">
    <property type="entry name" value="FAD-bd_PCMH"/>
</dbReference>
<evidence type="ECO:0000256" key="6">
    <source>
        <dbReference type="ARBA" id="ARBA00022490"/>
    </source>
</evidence>
<evidence type="ECO:0000256" key="14">
    <source>
        <dbReference type="ARBA" id="ARBA00023306"/>
    </source>
</evidence>
<dbReference type="NCBIfam" id="TIGR00179">
    <property type="entry name" value="murB"/>
    <property type="match status" value="1"/>
</dbReference>
<dbReference type="InterPro" id="IPR003170">
    <property type="entry name" value="MurB"/>
</dbReference>
<dbReference type="Gene3D" id="3.30.43.10">
    <property type="entry name" value="Uridine Diphospho-n-acetylenolpyruvylglucosamine Reductase, domain 2"/>
    <property type="match status" value="1"/>
</dbReference>
<comment type="function">
    <text evidence="2">Cell wall formation.</text>
</comment>
<dbReference type="PROSITE" id="PS51387">
    <property type="entry name" value="FAD_PCMH"/>
    <property type="match status" value="1"/>
</dbReference>
<dbReference type="InterPro" id="IPR016169">
    <property type="entry name" value="FAD-bd_PCMH_sub2"/>
</dbReference>
<dbReference type="Gene3D" id="3.90.78.10">
    <property type="entry name" value="UDP-N-acetylenolpyruvoylglucosamine reductase, C-terminal domain"/>
    <property type="match status" value="1"/>
</dbReference>
<dbReference type="NCBIfam" id="NF010480">
    <property type="entry name" value="PRK13905.1"/>
    <property type="match status" value="1"/>
</dbReference>
<evidence type="ECO:0000256" key="12">
    <source>
        <dbReference type="ARBA" id="ARBA00022984"/>
    </source>
</evidence>
<keyword evidence="7" id="KW-0132">Cell division</keyword>
<dbReference type="InterPro" id="IPR036635">
    <property type="entry name" value="MurB_C_sf"/>
</dbReference>
<comment type="subcellular location">
    <subcellularLocation>
        <location evidence="3">Cytoplasm</location>
    </subcellularLocation>
</comment>
<gene>
    <name evidence="18" type="ORF">METZ01_LOCUS225656</name>
</gene>
<keyword evidence="13" id="KW-0560">Oxidoreductase</keyword>
<dbReference type="GO" id="GO:0051301">
    <property type="term" value="P:cell division"/>
    <property type="evidence" value="ECO:0007669"/>
    <property type="project" value="UniProtKB-KW"/>
</dbReference>
<dbReference type="Gene3D" id="3.30.465.10">
    <property type="match status" value="1"/>
</dbReference>
<organism evidence="18">
    <name type="scientific">marine metagenome</name>
    <dbReference type="NCBI Taxonomy" id="408172"/>
    <lineage>
        <taxon>unclassified sequences</taxon>
        <taxon>metagenomes</taxon>
        <taxon>ecological metagenomes</taxon>
    </lineage>
</organism>
<evidence type="ECO:0000313" key="18">
    <source>
        <dbReference type="EMBL" id="SVB72802.1"/>
    </source>
</evidence>
<keyword evidence="11" id="KW-0133">Cell shape</keyword>
<dbReference type="GO" id="GO:0005829">
    <property type="term" value="C:cytosol"/>
    <property type="evidence" value="ECO:0007669"/>
    <property type="project" value="TreeGrafter"/>
</dbReference>
<keyword evidence="10" id="KW-0521">NADP</keyword>
<comment type="cofactor">
    <cofactor evidence="1">
        <name>FAD</name>
        <dbReference type="ChEBI" id="CHEBI:57692"/>
    </cofactor>
</comment>
<dbReference type="EC" id="1.3.1.98" evidence="5"/>
<name>A0A382GD52_9ZZZZ</name>
<reference evidence="18" key="1">
    <citation type="submission" date="2018-05" db="EMBL/GenBank/DDBJ databases">
        <authorList>
            <person name="Lanie J.A."/>
            <person name="Ng W.-L."/>
            <person name="Kazmierczak K.M."/>
            <person name="Andrzejewski T.M."/>
            <person name="Davidsen T.M."/>
            <person name="Wayne K.J."/>
            <person name="Tettelin H."/>
            <person name="Glass J.I."/>
            <person name="Rusch D."/>
            <person name="Podicherti R."/>
            <person name="Tsui H.-C.T."/>
            <person name="Winkler M.E."/>
        </authorList>
    </citation>
    <scope>NUCLEOTIDE SEQUENCE</scope>
</reference>
<keyword evidence="14" id="KW-0131">Cell cycle</keyword>
<dbReference type="GO" id="GO:0008360">
    <property type="term" value="P:regulation of cell shape"/>
    <property type="evidence" value="ECO:0007669"/>
    <property type="project" value="UniProtKB-KW"/>
</dbReference>
<dbReference type="InterPro" id="IPR016167">
    <property type="entry name" value="FAD-bd_PCMH_sub1"/>
</dbReference>
<evidence type="ECO:0000256" key="9">
    <source>
        <dbReference type="ARBA" id="ARBA00022827"/>
    </source>
</evidence>
<dbReference type="PANTHER" id="PTHR21071:SF4">
    <property type="entry name" value="UDP-N-ACETYLENOLPYRUVOYLGLUCOSAMINE REDUCTASE"/>
    <property type="match status" value="1"/>
</dbReference>
<evidence type="ECO:0000256" key="8">
    <source>
        <dbReference type="ARBA" id="ARBA00022630"/>
    </source>
</evidence>
<proteinExistence type="inferred from homology"/>
<evidence type="ECO:0000256" key="16">
    <source>
        <dbReference type="ARBA" id="ARBA00048914"/>
    </source>
</evidence>
<comment type="pathway">
    <text evidence="4">Cell wall biogenesis; peptidoglycan biosynthesis.</text>
</comment>
<evidence type="ECO:0000256" key="13">
    <source>
        <dbReference type="ARBA" id="ARBA00023002"/>
    </source>
</evidence>
<keyword evidence="6" id="KW-0963">Cytoplasm</keyword>
<dbReference type="GO" id="GO:0009252">
    <property type="term" value="P:peptidoglycan biosynthetic process"/>
    <property type="evidence" value="ECO:0007669"/>
    <property type="project" value="UniProtKB-UniPathway"/>
</dbReference>
<keyword evidence="12" id="KW-0573">Peptidoglycan synthesis</keyword>
<keyword evidence="9" id="KW-0274">FAD</keyword>